<gene>
    <name evidence="1" type="ORF">XELAEV_18043717mg</name>
</gene>
<sequence length="122" mass="14413">MGREIEMFKNCIRLQISITKGMGIHQAEVNQIDYKWRKFRPVADITRLIRQERGEKEPYGNLQKCLFMSKALMNRPLFTSSINRYLYATLKTPLHCTALRNMSAPKNNIDFPLLENHWTRLV</sequence>
<name>A0A974BXP7_XENLA</name>
<evidence type="ECO:0000313" key="2">
    <source>
        <dbReference type="Proteomes" id="UP000694892"/>
    </source>
</evidence>
<accession>A0A974BXP7</accession>
<dbReference type="Proteomes" id="UP000694892">
    <property type="component" value="Chromosome 9_10L"/>
</dbReference>
<dbReference type="EMBL" id="CM004482">
    <property type="protein sequence ID" value="OCT62631.1"/>
    <property type="molecule type" value="Genomic_DNA"/>
</dbReference>
<proteinExistence type="predicted"/>
<organism evidence="1 2">
    <name type="scientific">Xenopus laevis</name>
    <name type="common">African clawed frog</name>
    <dbReference type="NCBI Taxonomy" id="8355"/>
    <lineage>
        <taxon>Eukaryota</taxon>
        <taxon>Metazoa</taxon>
        <taxon>Chordata</taxon>
        <taxon>Craniata</taxon>
        <taxon>Vertebrata</taxon>
        <taxon>Euteleostomi</taxon>
        <taxon>Amphibia</taxon>
        <taxon>Batrachia</taxon>
        <taxon>Anura</taxon>
        <taxon>Pipoidea</taxon>
        <taxon>Pipidae</taxon>
        <taxon>Xenopodinae</taxon>
        <taxon>Xenopus</taxon>
        <taxon>Xenopus</taxon>
    </lineage>
</organism>
<dbReference type="AlphaFoldDB" id="A0A974BXP7"/>
<reference evidence="2" key="1">
    <citation type="journal article" date="2016" name="Nature">
        <title>Genome evolution in the allotetraploid frog Xenopus laevis.</title>
        <authorList>
            <person name="Session A.M."/>
            <person name="Uno Y."/>
            <person name="Kwon T."/>
            <person name="Chapman J.A."/>
            <person name="Toyoda A."/>
            <person name="Takahashi S."/>
            <person name="Fukui A."/>
            <person name="Hikosaka A."/>
            <person name="Suzuki A."/>
            <person name="Kondo M."/>
            <person name="van Heeringen S.J."/>
            <person name="Quigley I."/>
            <person name="Heinz S."/>
            <person name="Ogino H."/>
            <person name="Ochi H."/>
            <person name="Hellsten U."/>
            <person name="Lyons J.B."/>
            <person name="Simakov O."/>
            <person name="Putnam N."/>
            <person name="Stites J."/>
            <person name="Kuroki Y."/>
            <person name="Tanaka T."/>
            <person name="Michiue T."/>
            <person name="Watanabe M."/>
            <person name="Bogdanovic O."/>
            <person name="Lister R."/>
            <person name="Georgiou G."/>
            <person name="Paranjpe S.S."/>
            <person name="van Kruijsbergen I."/>
            <person name="Shu S."/>
            <person name="Carlson J."/>
            <person name="Kinoshita T."/>
            <person name="Ohta Y."/>
            <person name="Mawaribuchi S."/>
            <person name="Jenkins J."/>
            <person name="Grimwood J."/>
            <person name="Schmutz J."/>
            <person name="Mitros T."/>
            <person name="Mozaffari S.V."/>
            <person name="Suzuki Y."/>
            <person name="Haramoto Y."/>
            <person name="Yamamoto T.S."/>
            <person name="Takagi C."/>
            <person name="Heald R."/>
            <person name="Miller K."/>
            <person name="Haudenschild C."/>
            <person name="Kitzman J."/>
            <person name="Nakayama T."/>
            <person name="Izutsu Y."/>
            <person name="Robert J."/>
            <person name="Fortriede J."/>
            <person name="Burns K."/>
            <person name="Lotay V."/>
            <person name="Karimi K."/>
            <person name="Yasuoka Y."/>
            <person name="Dichmann D.S."/>
            <person name="Flajnik M.F."/>
            <person name="Houston D.W."/>
            <person name="Shendure J."/>
            <person name="DuPasquier L."/>
            <person name="Vize P.D."/>
            <person name="Zorn A.M."/>
            <person name="Ito M."/>
            <person name="Marcotte E.M."/>
            <person name="Wallingford J.B."/>
            <person name="Ito Y."/>
            <person name="Asashima M."/>
            <person name="Ueno N."/>
            <person name="Matsuda Y."/>
            <person name="Veenstra G.J."/>
            <person name="Fujiyama A."/>
            <person name="Harland R.M."/>
            <person name="Taira M."/>
            <person name="Rokhsar D.S."/>
        </authorList>
    </citation>
    <scope>NUCLEOTIDE SEQUENCE [LARGE SCALE GENOMIC DNA]</scope>
    <source>
        <strain evidence="2">J</strain>
    </source>
</reference>
<evidence type="ECO:0000313" key="1">
    <source>
        <dbReference type="EMBL" id="OCT62631.1"/>
    </source>
</evidence>
<protein>
    <submittedName>
        <fullName evidence="1">Uncharacterized protein</fullName>
    </submittedName>
</protein>